<accession>A0A8X6T188</accession>
<evidence type="ECO:0000313" key="3">
    <source>
        <dbReference type="Proteomes" id="UP000887013"/>
    </source>
</evidence>
<reference evidence="2" key="1">
    <citation type="submission" date="2020-08" db="EMBL/GenBank/DDBJ databases">
        <title>Multicomponent nature underlies the extraordinary mechanical properties of spider dragline silk.</title>
        <authorList>
            <person name="Kono N."/>
            <person name="Nakamura H."/>
            <person name="Mori M."/>
            <person name="Yoshida Y."/>
            <person name="Ohtoshi R."/>
            <person name="Malay A.D."/>
            <person name="Moran D.A.P."/>
            <person name="Tomita M."/>
            <person name="Numata K."/>
            <person name="Arakawa K."/>
        </authorList>
    </citation>
    <scope>NUCLEOTIDE SEQUENCE</scope>
</reference>
<evidence type="ECO:0000313" key="2">
    <source>
        <dbReference type="EMBL" id="GFS73057.1"/>
    </source>
</evidence>
<feature type="region of interest" description="Disordered" evidence="1">
    <location>
        <begin position="36"/>
        <end position="55"/>
    </location>
</feature>
<sequence>MNGIEASAFLFVFEFHQRKKALRHHCSSSVQYSPKEVTEDGVAPRETKKTRCSGTNRELERCTAPNTKSYSYLIDIKSDNSKSDSYLIDMKSDNSKSDSYLIDMKSDNSKSDSYLIDMKSDNIKSDRDRLRKLNNNPS</sequence>
<feature type="compositionally biased region" description="Basic and acidic residues" evidence="1">
    <location>
        <begin position="36"/>
        <end position="49"/>
    </location>
</feature>
<proteinExistence type="predicted"/>
<evidence type="ECO:0000256" key="1">
    <source>
        <dbReference type="SAM" id="MobiDB-lite"/>
    </source>
</evidence>
<organism evidence="2 3">
    <name type="scientific">Nephila pilipes</name>
    <name type="common">Giant wood spider</name>
    <name type="synonym">Nephila maculata</name>
    <dbReference type="NCBI Taxonomy" id="299642"/>
    <lineage>
        <taxon>Eukaryota</taxon>
        <taxon>Metazoa</taxon>
        <taxon>Ecdysozoa</taxon>
        <taxon>Arthropoda</taxon>
        <taxon>Chelicerata</taxon>
        <taxon>Arachnida</taxon>
        <taxon>Araneae</taxon>
        <taxon>Araneomorphae</taxon>
        <taxon>Entelegynae</taxon>
        <taxon>Araneoidea</taxon>
        <taxon>Nephilidae</taxon>
        <taxon>Nephila</taxon>
    </lineage>
</organism>
<protein>
    <submittedName>
        <fullName evidence="2">Uncharacterized protein</fullName>
    </submittedName>
</protein>
<keyword evidence="3" id="KW-1185">Reference proteome</keyword>
<dbReference type="AlphaFoldDB" id="A0A8X6T188"/>
<gene>
    <name evidence="2" type="ORF">NPIL_324581</name>
</gene>
<comment type="caution">
    <text evidence="2">The sequence shown here is derived from an EMBL/GenBank/DDBJ whole genome shotgun (WGS) entry which is preliminary data.</text>
</comment>
<name>A0A8X6T188_NEPPI</name>
<dbReference type="EMBL" id="BMAW01001206">
    <property type="protein sequence ID" value="GFS73057.1"/>
    <property type="molecule type" value="Genomic_DNA"/>
</dbReference>
<dbReference type="Proteomes" id="UP000887013">
    <property type="component" value="Unassembled WGS sequence"/>
</dbReference>